<evidence type="ECO:0000313" key="2">
    <source>
        <dbReference type="EMBL" id="PQO43240.1"/>
    </source>
</evidence>
<evidence type="ECO:0000313" key="3">
    <source>
        <dbReference type="Proteomes" id="UP000237819"/>
    </source>
</evidence>
<accession>A0A2S8GG29</accession>
<sequence>MHWAPKNDPPNRDDEGPAPMLRPGIPLLLGTALLVAIVGCSDPPLPTQLPTSRIQHPEGFSVPRFPDWTPDADLQSPRILSYYQRKPAGRSDALFEVIRLPGPPDDSFTSLDEYEQVGDAYFRKQVHRSGTFDDPPLVEFDLIQQVNEVWFMIMLKTSIDLDNGPAFIRLIADGIEVREPAEDAP</sequence>
<feature type="region of interest" description="Disordered" evidence="1">
    <location>
        <begin position="1"/>
        <end position="20"/>
    </location>
</feature>
<comment type="caution">
    <text evidence="2">The sequence shown here is derived from an EMBL/GenBank/DDBJ whole genome shotgun (WGS) entry which is preliminary data.</text>
</comment>
<gene>
    <name evidence="2" type="ORF">C5Y93_26440</name>
</gene>
<protein>
    <submittedName>
        <fullName evidence="2">Uncharacterized protein</fullName>
    </submittedName>
</protein>
<proteinExistence type="predicted"/>
<reference evidence="2 3" key="1">
    <citation type="submission" date="2018-02" db="EMBL/GenBank/DDBJ databases">
        <title>Comparative genomes isolates from brazilian mangrove.</title>
        <authorList>
            <person name="Araujo J.E."/>
            <person name="Taketani R.G."/>
            <person name="Silva M.C.P."/>
            <person name="Loureco M.V."/>
            <person name="Andreote F.D."/>
        </authorList>
    </citation>
    <scope>NUCLEOTIDE SEQUENCE [LARGE SCALE GENOMIC DNA]</scope>
    <source>
        <strain evidence="2 3">Nap-Phe MGV</strain>
    </source>
</reference>
<evidence type="ECO:0000256" key="1">
    <source>
        <dbReference type="SAM" id="MobiDB-lite"/>
    </source>
</evidence>
<dbReference type="AlphaFoldDB" id="A0A2S8GG29"/>
<dbReference type="EMBL" id="PUHZ01000024">
    <property type="protein sequence ID" value="PQO43240.1"/>
    <property type="molecule type" value="Genomic_DNA"/>
</dbReference>
<dbReference type="Proteomes" id="UP000237819">
    <property type="component" value="Unassembled WGS sequence"/>
</dbReference>
<name>A0A2S8GG29_9BACT</name>
<organism evidence="2 3">
    <name type="scientific">Blastopirellula marina</name>
    <dbReference type="NCBI Taxonomy" id="124"/>
    <lineage>
        <taxon>Bacteria</taxon>
        <taxon>Pseudomonadati</taxon>
        <taxon>Planctomycetota</taxon>
        <taxon>Planctomycetia</taxon>
        <taxon>Pirellulales</taxon>
        <taxon>Pirellulaceae</taxon>
        <taxon>Blastopirellula</taxon>
    </lineage>
</organism>